<feature type="domain" description="TaqI-like C-terminal specificity" evidence="5">
    <location>
        <begin position="1"/>
        <end position="161"/>
    </location>
</feature>
<dbReference type="InterPro" id="IPR050953">
    <property type="entry name" value="N4_N6_ade-DNA_methylase"/>
</dbReference>
<keyword evidence="3" id="KW-0808">Transferase</keyword>
<proteinExistence type="predicted"/>
<evidence type="ECO:0000313" key="6">
    <source>
        <dbReference type="EMBL" id="MDI9859328.1"/>
    </source>
</evidence>
<accession>A0ABT6Y6Y4</accession>
<dbReference type="Pfam" id="PF12950">
    <property type="entry name" value="TaqI_C"/>
    <property type="match status" value="1"/>
</dbReference>
<evidence type="ECO:0000313" key="7">
    <source>
        <dbReference type="Proteomes" id="UP001236507"/>
    </source>
</evidence>
<organism evidence="6 7">
    <name type="scientific">Flectobacillus roseus</name>
    <dbReference type="NCBI Taxonomy" id="502259"/>
    <lineage>
        <taxon>Bacteria</taxon>
        <taxon>Pseudomonadati</taxon>
        <taxon>Bacteroidota</taxon>
        <taxon>Cytophagia</taxon>
        <taxon>Cytophagales</taxon>
        <taxon>Flectobacillaceae</taxon>
        <taxon>Flectobacillus</taxon>
    </lineage>
</organism>
<sequence>MLRGRDIKRYGYEFADLWLIHTHNGLKEKGLERIKIEDYPAIKKHLDSYYFELEKRADKGDTIYNLRNCAYMDDFSKPKIVWAETMRIHKNSNERFPRFAFEDTEHYYTDKTCFFAVGKNIKFLVAYLNSKVGKYLCSQYVSILDDGGYLMQKKYLQEIPIPQIDGFVINKIELLFSQVLDKKINNIVSSKAETEIDNTIYQLFNFDYSEIQFVDFQ</sequence>
<comment type="catalytic activity">
    <reaction evidence="4">
        <text>a 2'-deoxyadenosine in DNA + S-adenosyl-L-methionine = an N(6)-methyl-2'-deoxyadenosine in DNA + S-adenosyl-L-homocysteine + H(+)</text>
        <dbReference type="Rhea" id="RHEA:15197"/>
        <dbReference type="Rhea" id="RHEA-COMP:12418"/>
        <dbReference type="Rhea" id="RHEA-COMP:12419"/>
        <dbReference type="ChEBI" id="CHEBI:15378"/>
        <dbReference type="ChEBI" id="CHEBI:57856"/>
        <dbReference type="ChEBI" id="CHEBI:59789"/>
        <dbReference type="ChEBI" id="CHEBI:90615"/>
        <dbReference type="ChEBI" id="CHEBI:90616"/>
        <dbReference type="EC" id="2.1.1.72"/>
    </reaction>
</comment>
<keyword evidence="2" id="KW-0489">Methyltransferase</keyword>
<evidence type="ECO:0000256" key="4">
    <source>
        <dbReference type="ARBA" id="ARBA00047942"/>
    </source>
</evidence>
<gene>
    <name evidence="6" type="ORF">QM524_08920</name>
</gene>
<name>A0ABT6Y6Y4_9BACT</name>
<evidence type="ECO:0000256" key="2">
    <source>
        <dbReference type="ARBA" id="ARBA00022603"/>
    </source>
</evidence>
<dbReference type="EC" id="2.1.1.72" evidence="1"/>
<evidence type="ECO:0000259" key="5">
    <source>
        <dbReference type="Pfam" id="PF12950"/>
    </source>
</evidence>
<dbReference type="InterPro" id="IPR025931">
    <property type="entry name" value="TaqI_C"/>
</dbReference>
<dbReference type="Proteomes" id="UP001236507">
    <property type="component" value="Unassembled WGS sequence"/>
</dbReference>
<evidence type="ECO:0000256" key="1">
    <source>
        <dbReference type="ARBA" id="ARBA00011900"/>
    </source>
</evidence>
<dbReference type="EMBL" id="JASHIF010000007">
    <property type="protein sequence ID" value="MDI9859328.1"/>
    <property type="molecule type" value="Genomic_DNA"/>
</dbReference>
<dbReference type="PANTHER" id="PTHR33841:SF1">
    <property type="entry name" value="DNA METHYLTRANSFERASE A"/>
    <property type="match status" value="1"/>
</dbReference>
<reference evidence="6 7" key="1">
    <citation type="submission" date="2023-05" db="EMBL/GenBank/DDBJ databases">
        <title>Novel species of genus Flectobacillus isolated from stream in China.</title>
        <authorList>
            <person name="Lu H."/>
        </authorList>
    </citation>
    <scope>NUCLEOTIDE SEQUENCE [LARGE SCALE GENOMIC DNA]</scope>
    <source>
        <strain evidence="6 7">KCTC 42575</strain>
    </source>
</reference>
<comment type="caution">
    <text evidence="6">The sequence shown here is derived from an EMBL/GenBank/DDBJ whole genome shotgun (WGS) entry which is preliminary data.</text>
</comment>
<protein>
    <recommendedName>
        <fullName evidence="1">site-specific DNA-methyltransferase (adenine-specific)</fullName>
        <ecNumber evidence="1">2.1.1.72</ecNumber>
    </recommendedName>
</protein>
<evidence type="ECO:0000256" key="3">
    <source>
        <dbReference type="ARBA" id="ARBA00022679"/>
    </source>
</evidence>
<keyword evidence="7" id="KW-1185">Reference proteome</keyword>
<dbReference type="PANTHER" id="PTHR33841">
    <property type="entry name" value="DNA METHYLTRANSFERASE YEEA-RELATED"/>
    <property type="match status" value="1"/>
</dbReference>
<dbReference type="RefSeq" id="WP_283344319.1">
    <property type="nucleotide sequence ID" value="NZ_JBHUID010000024.1"/>
</dbReference>